<dbReference type="InterPro" id="IPR029021">
    <property type="entry name" value="Prot-tyrosine_phosphatase-like"/>
</dbReference>
<protein>
    <submittedName>
        <fullName evidence="4">Dual specificity protein phosphatase family protein</fullName>
    </submittedName>
</protein>
<evidence type="ECO:0000256" key="1">
    <source>
        <dbReference type="ARBA" id="ARBA00022801"/>
    </source>
</evidence>
<keyword evidence="1" id="KW-0378">Hydrolase</keyword>
<dbReference type="InterPro" id="IPR000242">
    <property type="entry name" value="PTP_cat"/>
</dbReference>
<dbReference type="Proteomes" id="UP001364156">
    <property type="component" value="Chromosome"/>
</dbReference>
<dbReference type="PROSITE" id="PS00383">
    <property type="entry name" value="TYR_PHOSPHATASE_1"/>
    <property type="match status" value="1"/>
</dbReference>
<keyword evidence="5" id="KW-1185">Reference proteome</keyword>
<evidence type="ECO:0000259" key="2">
    <source>
        <dbReference type="PROSITE" id="PS50055"/>
    </source>
</evidence>
<dbReference type="Gene3D" id="3.90.190.10">
    <property type="entry name" value="Protein tyrosine phosphatase superfamily"/>
    <property type="match status" value="1"/>
</dbReference>
<reference evidence="4 5" key="1">
    <citation type="submission" date="2023-10" db="EMBL/GenBank/DDBJ databases">
        <title>Roseovarius strain S88 nov., isolated from a marine algae.</title>
        <authorList>
            <person name="Lee M.W."/>
            <person name="Lee J.K."/>
            <person name="Kim J.M."/>
            <person name="Choi D.G."/>
            <person name="Baek J.H."/>
            <person name="Bayburt H."/>
            <person name="Jung J.J."/>
            <person name="Han D.M."/>
            <person name="Jeon C.O."/>
        </authorList>
    </citation>
    <scope>NUCLEOTIDE SEQUENCE [LARGE SCALE GENOMIC DNA]</scope>
    <source>
        <strain evidence="4 5">S88</strain>
    </source>
</reference>
<organism evidence="4 5">
    <name type="scientific">Roseovarius phycicola</name>
    <dbReference type="NCBI Taxonomy" id="3080976"/>
    <lineage>
        <taxon>Bacteria</taxon>
        <taxon>Pseudomonadati</taxon>
        <taxon>Pseudomonadota</taxon>
        <taxon>Alphaproteobacteria</taxon>
        <taxon>Rhodobacterales</taxon>
        <taxon>Roseobacteraceae</taxon>
        <taxon>Roseovarius</taxon>
    </lineage>
</organism>
<dbReference type="InterPro" id="IPR003595">
    <property type="entry name" value="Tyr_Pase_cat"/>
</dbReference>
<dbReference type="InterPro" id="IPR057023">
    <property type="entry name" value="PTP-SAK"/>
</dbReference>
<dbReference type="SMART" id="SM00404">
    <property type="entry name" value="PTPc_motif"/>
    <property type="match status" value="1"/>
</dbReference>
<dbReference type="RefSeq" id="WP_338550849.1">
    <property type="nucleotide sequence ID" value="NZ_CP146069.1"/>
</dbReference>
<dbReference type="EMBL" id="CP146069">
    <property type="protein sequence ID" value="WWR48025.1"/>
    <property type="molecule type" value="Genomic_DNA"/>
</dbReference>
<sequence>MKPSIYPIEANYPGRLFIMPKPSGEWLQEDIHHYKSMGVDLVISMLEHEEIEELSLQNERRLCAEMLIQFLNLPIPDRGLPNKVDFIEFTKSIRPYLLQNKGVAVHCRAGIGRSGMLVCTLLASFVGSVSTTIDIVSHARGVSVPDTDAQLKFIETVVQELYG</sequence>
<accession>A0ABZ2HJU4</accession>
<evidence type="ECO:0000313" key="5">
    <source>
        <dbReference type="Proteomes" id="UP001364156"/>
    </source>
</evidence>
<dbReference type="InterPro" id="IPR016130">
    <property type="entry name" value="Tyr_Pase_AS"/>
</dbReference>
<proteinExistence type="predicted"/>
<dbReference type="PROSITE" id="PS50055">
    <property type="entry name" value="TYR_PHOSPHATASE_PTP"/>
    <property type="match status" value="1"/>
</dbReference>
<feature type="domain" description="Tyrosine-protein phosphatase" evidence="2">
    <location>
        <begin position="26"/>
        <end position="161"/>
    </location>
</feature>
<name>A0ABZ2HJU4_9RHOB</name>
<dbReference type="InterPro" id="IPR000387">
    <property type="entry name" value="Tyr_Pase_dom"/>
</dbReference>
<dbReference type="Pfam" id="PF22784">
    <property type="entry name" value="PTP-SAK"/>
    <property type="match status" value="1"/>
</dbReference>
<evidence type="ECO:0000259" key="3">
    <source>
        <dbReference type="PROSITE" id="PS50056"/>
    </source>
</evidence>
<gene>
    <name evidence="4" type="ORF">RZ517_07610</name>
</gene>
<dbReference type="SUPFAM" id="SSF52799">
    <property type="entry name" value="(Phosphotyrosine protein) phosphatases II"/>
    <property type="match status" value="1"/>
</dbReference>
<evidence type="ECO:0000313" key="4">
    <source>
        <dbReference type="EMBL" id="WWR48025.1"/>
    </source>
</evidence>
<feature type="domain" description="Tyrosine specific protein phosphatases" evidence="3">
    <location>
        <begin position="84"/>
        <end position="151"/>
    </location>
</feature>
<dbReference type="PROSITE" id="PS50056">
    <property type="entry name" value="TYR_PHOSPHATASE_2"/>
    <property type="match status" value="1"/>
</dbReference>
<dbReference type="PRINTS" id="PR00700">
    <property type="entry name" value="PRTYPHPHTASE"/>
</dbReference>